<dbReference type="GO" id="GO:0005525">
    <property type="term" value="F:GTP binding"/>
    <property type="evidence" value="ECO:0007669"/>
    <property type="project" value="InterPro"/>
</dbReference>
<dbReference type="InterPro" id="IPR006073">
    <property type="entry name" value="GTP-bd"/>
</dbReference>
<comment type="caution">
    <text evidence="2">The sequence shown here is derived from an EMBL/GenBank/DDBJ whole genome shotgun (WGS) entry which is preliminary data.</text>
</comment>
<dbReference type="Proteomes" id="UP000789831">
    <property type="component" value="Unassembled WGS sequence"/>
</dbReference>
<evidence type="ECO:0000259" key="1">
    <source>
        <dbReference type="Pfam" id="PF01926"/>
    </source>
</evidence>
<accession>A0A9N9EKW9</accession>
<dbReference type="PANTHER" id="PTHR32046">
    <property type="entry name" value="G DOMAIN-CONTAINING PROTEIN"/>
    <property type="match status" value="1"/>
</dbReference>
<dbReference type="Gene3D" id="3.40.50.300">
    <property type="entry name" value="P-loop containing nucleotide triphosphate hydrolases"/>
    <property type="match status" value="1"/>
</dbReference>
<dbReference type="SUPFAM" id="SSF52540">
    <property type="entry name" value="P-loop containing nucleoside triphosphate hydrolases"/>
    <property type="match status" value="1"/>
</dbReference>
<organism evidence="2 3">
    <name type="scientific">Ambispora gerdemannii</name>
    <dbReference type="NCBI Taxonomy" id="144530"/>
    <lineage>
        <taxon>Eukaryota</taxon>
        <taxon>Fungi</taxon>
        <taxon>Fungi incertae sedis</taxon>
        <taxon>Mucoromycota</taxon>
        <taxon>Glomeromycotina</taxon>
        <taxon>Glomeromycetes</taxon>
        <taxon>Archaeosporales</taxon>
        <taxon>Ambisporaceae</taxon>
        <taxon>Ambispora</taxon>
    </lineage>
</organism>
<gene>
    <name evidence="2" type="ORF">AGERDE_LOCUS12806</name>
</gene>
<feature type="non-terminal residue" evidence="2">
    <location>
        <position position="1"/>
    </location>
</feature>
<name>A0A9N9EKW9_9GLOM</name>
<dbReference type="PROSITE" id="PS00675">
    <property type="entry name" value="SIGMA54_INTERACT_1"/>
    <property type="match status" value="1"/>
</dbReference>
<dbReference type="EMBL" id="CAJVPL010011510">
    <property type="protein sequence ID" value="CAG8684237.1"/>
    <property type="molecule type" value="Genomic_DNA"/>
</dbReference>
<sequence>ISPVYIMFRDLSTLDKTMNRLFMVNLKKCSRIKNPGRTVIHHYINGKLVSGDYYSAKKELFESNLVGFDSTPIRNFIHSDEKIRLFLPCPRTNCSVDCHWKCYRCEREVEYSYNRHFYCGCGESNITDAKFRCNSPYHTEGFMPYDKMSIHQLLPEEPPEEVNVLLLGETGVGKSTFINAFVNYLKHETLEEAKLGDLVPLISSKFTITDENYNTKEIRIGKDDSNEQFQIVGASATQGCKSYAFHVGGSKILRLIDTPGIGDTRGVDQDKQNFDNILKYLSFHKHINGICILLKPNESRTSIIFRFCIQELLSHLHKSAKDNIVFCFTNARGTFYRPGDTLPPLKKHLKELQDRFGIEIEIKHDTMYCFDSESFRFLAALKEKVQFIPEDEISFAESWKRSVNESTRLLGYISTCPPHKIQDTLTLNESRNI</sequence>
<dbReference type="PANTHER" id="PTHR32046:SF11">
    <property type="entry name" value="IMMUNE-ASSOCIATED NUCLEOTIDE-BINDING PROTEIN 10-LIKE"/>
    <property type="match status" value="1"/>
</dbReference>
<feature type="non-terminal residue" evidence="2">
    <location>
        <position position="433"/>
    </location>
</feature>
<feature type="domain" description="G" evidence="1">
    <location>
        <begin position="164"/>
        <end position="321"/>
    </location>
</feature>
<evidence type="ECO:0000313" key="3">
    <source>
        <dbReference type="Proteomes" id="UP000789831"/>
    </source>
</evidence>
<evidence type="ECO:0000313" key="2">
    <source>
        <dbReference type="EMBL" id="CAG8684237.1"/>
    </source>
</evidence>
<dbReference type="Pfam" id="PF01926">
    <property type="entry name" value="MMR_HSR1"/>
    <property type="match status" value="1"/>
</dbReference>
<dbReference type="InterPro" id="IPR027417">
    <property type="entry name" value="P-loop_NTPase"/>
</dbReference>
<dbReference type="OrthoDB" id="8954335at2759"/>
<dbReference type="InterPro" id="IPR025662">
    <property type="entry name" value="Sigma_54_int_dom_ATP-bd_1"/>
</dbReference>
<dbReference type="AlphaFoldDB" id="A0A9N9EKW9"/>
<protein>
    <submittedName>
        <fullName evidence="2">6649_t:CDS:1</fullName>
    </submittedName>
</protein>
<reference evidence="2" key="1">
    <citation type="submission" date="2021-06" db="EMBL/GenBank/DDBJ databases">
        <authorList>
            <person name="Kallberg Y."/>
            <person name="Tangrot J."/>
            <person name="Rosling A."/>
        </authorList>
    </citation>
    <scope>NUCLEOTIDE SEQUENCE</scope>
    <source>
        <strain evidence="2">MT106</strain>
    </source>
</reference>
<proteinExistence type="predicted"/>
<keyword evidence="3" id="KW-1185">Reference proteome</keyword>